<dbReference type="OrthoDB" id="5132116at2759"/>
<protein>
    <submittedName>
        <fullName evidence="3">Actin-like protein-like protein 6A</fullName>
    </submittedName>
</protein>
<gene>
    <name evidence="3" type="ORF">P154DRAFT_553837</name>
</gene>
<dbReference type="InterPro" id="IPR004000">
    <property type="entry name" value="Actin"/>
</dbReference>
<evidence type="ECO:0000313" key="4">
    <source>
        <dbReference type="Proteomes" id="UP000799779"/>
    </source>
</evidence>
<proteinExistence type="inferred from homology"/>
<evidence type="ECO:0000256" key="1">
    <source>
        <dbReference type="RuleBase" id="RU000487"/>
    </source>
</evidence>
<dbReference type="SUPFAM" id="SSF53067">
    <property type="entry name" value="Actin-like ATPase domain"/>
    <property type="match status" value="2"/>
</dbReference>
<dbReference type="Pfam" id="PF00022">
    <property type="entry name" value="Actin"/>
    <property type="match status" value="1"/>
</dbReference>
<keyword evidence="4" id="KW-1185">Reference proteome</keyword>
<dbReference type="Proteomes" id="UP000799779">
    <property type="component" value="Unassembled WGS sequence"/>
</dbReference>
<dbReference type="InterPro" id="IPR004001">
    <property type="entry name" value="Actin_CS"/>
</dbReference>
<dbReference type="InterPro" id="IPR043129">
    <property type="entry name" value="ATPase_NBD"/>
</dbReference>
<dbReference type="FunFam" id="3.30.420.40:FF:000058">
    <property type="entry name" value="Putative actin-related protein 5"/>
    <property type="match status" value="1"/>
</dbReference>
<organism evidence="3 4">
    <name type="scientific">Amniculicola lignicola CBS 123094</name>
    <dbReference type="NCBI Taxonomy" id="1392246"/>
    <lineage>
        <taxon>Eukaryota</taxon>
        <taxon>Fungi</taxon>
        <taxon>Dikarya</taxon>
        <taxon>Ascomycota</taxon>
        <taxon>Pezizomycotina</taxon>
        <taxon>Dothideomycetes</taxon>
        <taxon>Pleosporomycetidae</taxon>
        <taxon>Pleosporales</taxon>
        <taxon>Amniculicolaceae</taxon>
        <taxon>Amniculicola</taxon>
    </lineage>
</organism>
<dbReference type="EMBL" id="ML977585">
    <property type="protein sequence ID" value="KAF2001006.1"/>
    <property type="molecule type" value="Genomic_DNA"/>
</dbReference>
<sequence>MNVLNSSTAPNAGEYAGDEVSAIVLDPGYSTTRAGFAGEDVPKSVCPSFYGQVDSQYLFGENAIHQPLGNIQIKNPWGSDGIVEDWDTATKIWEFAITSRLTGAKATDPTKNGLNDGTANGDGGETMDVDMEGLENNEKPLEDSPLLMTEPGWNSTKAREKYIEVAMEDWGTPAFYVQKTGVLAAFASGKASGIIIDVGASMTTVTPVVDGMVLRKGVQRSPLAGNFVSNQIRLLFKQSQPEIPLMPHYLVTSKTQVDAGSPAQATYRKFDIPPTDGFRRFEEERVLTEFKESVVEVWSGQGGRFNNGTNEEIAKSQPGRPFEMPDGWNQVFGAERYRAAEGLFDASAAITDADNPRPKDEHTIPKLVQAAVQAVDADIRPMLLGSIVVTGGSTLLYKFNERLNNEINLLYPSTRNKLIAPGPVVERKYAAWIGGSILASLGSFHQMWVSKKEYDEHGPSIVEKRCR</sequence>
<dbReference type="PANTHER" id="PTHR11937">
    <property type="entry name" value="ACTIN"/>
    <property type="match status" value="1"/>
</dbReference>
<dbReference type="CDD" id="cd13395">
    <property type="entry name" value="ASKHA_NBD_Arp4_ACTL6-like"/>
    <property type="match status" value="1"/>
</dbReference>
<feature type="compositionally biased region" description="Polar residues" evidence="2">
    <location>
        <begin position="109"/>
        <end position="118"/>
    </location>
</feature>
<dbReference type="SMART" id="SM00268">
    <property type="entry name" value="ACTIN"/>
    <property type="match status" value="1"/>
</dbReference>
<name>A0A6A5WTT7_9PLEO</name>
<dbReference type="AlphaFoldDB" id="A0A6A5WTT7"/>
<evidence type="ECO:0000313" key="3">
    <source>
        <dbReference type="EMBL" id="KAF2001006.1"/>
    </source>
</evidence>
<dbReference type="Gene3D" id="3.30.420.40">
    <property type="match status" value="3"/>
</dbReference>
<dbReference type="PROSITE" id="PS00432">
    <property type="entry name" value="ACTINS_2"/>
    <property type="match status" value="1"/>
</dbReference>
<evidence type="ECO:0000256" key="2">
    <source>
        <dbReference type="SAM" id="MobiDB-lite"/>
    </source>
</evidence>
<feature type="region of interest" description="Disordered" evidence="2">
    <location>
        <begin position="106"/>
        <end position="128"/>
    </location>
</feature>
<reference evidence="3" key="1">
    <citation type="journal article" date="2020" name="Stud. Mycol.">
        <title>101 Dothideomycetes genomes: a test case for predicting lifestyles and emergence of pathogens.</title>
        <authorList>
            <person name="Haridas S."/>
            <person name="Albert R."/>
            <person name="Binder M."/>
            <person name="Bloem J."/>
            <person name="Labutti K."/>
            <person name="Salamov A."/>
            <person name="Andreopoulos B."/>
            <person name="Baker S."/>
            <person name="Barry K."/>
            <person name="Bills G."/>
            <person name="Bluhm B."/>
            <person name="Cannon C."/>
            <person name="Castanera R."/>
            <person name="Culley D."/>
            <person name="Daum C."/>
            <person name="Ezra D."/>
            <person name="Gonzalez J."/>
            <person name="Henrissat B."/>
            <person name="Kuo A."/>
            <person name="Liang C."/>
            <person name="Lipzen A."/>
            <person name="Lutzoni F."/>
            <person name="Magnuson J."/>
            <person name="Mondo S."/>
            <person name="Nolan M."/>
            <person name="Ohm R."/>
            <person name="Pangilinan J."/>
            <person name="Park H.-J."/>
            <person name="Ramirez L."/>
            <person name="Alfaro M."/>
            <person name="Sun H."/>
            <person name="Tritt A."/>
            <person name="Yoshinaga Y."/>
            <person name="Zwiers L.-H."/>
            <person name="Turgeon B."/>
            <person name="Goodwin S."/>
            <person name="Spatafora J."/>
            <person name="Crous P."/>
            <person name="Grigoriev I."/>
        </authorList>
    </citation>
    <scope>NUCLEOTIDE SEQUENCE</scope>
    <source>
        <strain evidence="3">CBS 123094</strain>
    </source>
</reference>
<dbReference type="Gene3D" id="3.90.640.10">
    <property type="entry name" value="Actin, Chain A, domain 4"/>
    <property type="match status" value="1"/>
</dbReference>
<accession>A0A6A5WTT7</accession>
<comment type="similarity">
    <text evidence="1">Belongs to the actin family.</text>
</comment>